<comment type="similarity">
    <text evidence="2 11">Belongs to the KAR5 family.</text>
</comment>
<keyword evidence="8" id="KW-0472">Membrane</keyword>
<keyword evidence="3 11" id="KW-0415">Karyogamy</keyword>
<dbReference type="PANTHER" id="PTHR28012:SF1">
    <property type="entry name" value="NUCLEAR FUSION PROTEIN KAR5"/>
    <property type="match status" value="1"/>
</dbReference>
<proteinExistence type="inferred from homology"/>
<comment type="subcellular location">
    <subcellularLocation>
        <location evidence="11">Endoplasmic reticulum membrane</location>
    </subcellularLocation>
    <subcellularLocation>
        <location evidence="11">Nucleus membrane</location>
    </subcellularLocation>
</comment>
<evidence type="ECO:0000313" key="14">
    <source>
        <dbReference type="Proteomes" id="UP001303115"/>
    </source>
</evidence>
<name>A0AAN6P883_9PEZI</name>
<keyword evidence="6 11" id="KW-0256">Endoplasmic reticulum</keyword>
<dbReference type="EMBL" id="MU854641">
    <property type="protein sequence ID" value="KAK4032168.1"/>
    <property type="molecule type" value="Genomic_DNA"/>
</dbReference>
<evidence type="ECO:0000256" key="9">
    <source>
        <dbReference type="ARBA" id="ARBA00023180"/>
    </source>
</evidence>
<dbReference type="Pfam" id="PF04163">
    <property type="entry name" value="Tht1"/>
    <property type="match status" value="1"/>
</dbReference>
<sequence length="480" mass="52635">MQALLLLLALPVPCVNSLSWRNERKAALFATNSDKPPELLQNPRLPNIYAVALSELQELESEPLCHRVAARLLVNNCQLVDGKDDATILTDSGRKVRDFVDSYAASLAICDLERGSFAIPKECAKFREPSLSQIAMRDEEPQLHVSPGEIGLCLSALAASDAAWSTWVSYRHKALRFCEAARADNEKSQNILLYQRLTRVIAQLTDGVEAELQKRMDDLDNRARQSVERLEQLTPQIGRLSEGLARVESYLSGDLDQALKKTSESYRDGIQHAENLQQLLGVLLGNVLESNSQLAFAHEQSLQQASQRVNDDMGALMAVVSSAIASSTSLQQQIQLSDHQATVLAQRQDTLEQGMDRLVTATETLSTKFDDHASMLKQANNITNDILDALEETAAVASSMNESFFTSATTRSWWPFVVFPTASLVMGSYGLPPSIVRNLGLLAFGEAVGFVVSSYEQLTAQLFGSLEEIATTNTTASSSL</sequence>
<evidence type="ECO:0000256" key="11">
    <source>
        <dbReference type="RuleBase" id="RU368082"/>
    </source>
</evidence>
<feature type="signal peptide" evidence="12">
    <location>
        <begin position="1"/>
        <end position="17"/>
    </location>
</feature>
<dbReference type="GO" id="GO:0048288">
    <property type="term" value="P:nuclear membrane fusion involved in karyogamy"/>
    <property type="evidence" value="ECO:0007669"/>
    <property type="project" value="UniProtKB-UniRule"/>
</dbReference>
<evidence type="ECO:0000256" key="5">
    <source>
        <dbReference type="ARBA" id="ARBA00022729"/>
    </source>
</evidence>
<evidence type="ECO:0000313" key="13">
    <source>
        <dbReference type="EMBL" id="KAK4032168.1"/>
    </source>
</evidence>
<comment type="caution">
    <text evidence="13">The sequence shown here is derived from an EMBL/GenBank/DDBJ whole genome shotgun (WGS) entry which is preliminary data.</text>
</comment>
<evidence type="ECO:0000256" key="7">
    <source>
        <dbReference type="ARBA" id="ARBA00022989"/>
    </source>
</evidence>
<evidence type="ECO:0000256" key="2">
    <source>
        <dbReference type="ARBA" id="ARBA00010473"/>
    </source>
</evidence>
<dbReference type="PANTHER" id="PTHR28012">
    <property type="entry name" value="NUCLEAR FUSION PROTEIN KAR5"/>
    <property type="match status" value="1"/>
</dbReference>
<evidence type="ECO:0000256" key="10">
    <source>
        <dbReference type="ARBA" id="ARBA00023242"/>
    </source>
</evidence>
<dbReference type="GO" id="GO:0000742">
    <property type="term" value="P:karyogamy involved in conjugation with cellular fusion"/>
    <property type="evidence" value="ECO:0007669"/>
    <property type="project" value="UniProtKB-UniRule"/>
</dbReference>
<evidence type="ECO:0000256" key="12">
    <source>
        <dbReference type="SAM" id="SignalP"/>
    </source>
</evidence>
<keyword evidence="5 11" id="KW-0732">Signal</keyword>
<evidence type="ECO:0000256" key="1">
    <source>
        <dbReference type="ARBA" id="ARBA00003389"/>
    </source>
</evidence>
<keyword evidence="7" id="KW-1133">Transmembrane helix</keyword>
<dbReference type="AlphaFoldDB" id="A0AAN6P883"/>
<accession>A0AAN6P883</accession>
<reference evidence="14" key="1">
    <citation type="journal article" date="2023" name="Mol. Phylogenet. Evol.">
        <title>Genome-scale phylogeny and comparative genomics of the fungal order Sordariales.</title>
        <authorList>
            <person name="Hensen N."/>
            <person name="Bonometti L."/>
            <person name="Westerberg I."/>
            <person name="Brannstrom I.O."/>
            <person name="Guillou S."/>
            <person name="Cros-Aarteil S."/>
            <person name="Calhoun S."/>
            <person name="Haridas S."/>
            <person name="Kuo A."/>
            <person name="Mondo S."/>
            <person name="Pangilinan J."/>
            <person name="Riley R."/>
            <person name="LaButti K."/>
            <person name="Andreopoulos B."/>
            <person name="Lipzen A."/>
            <person name="Chen C."/>
            <person name="Yan M."/>
            <person name="Daum C."/>
            <person name="Ng V."/>
            <person name="Clum A."/>
            <person name="Steindorff A."/>
            <person name="Ohm R.A."/>
            <person name="Martin F."/>
            <person name="Silar P."/>
            <person name="Natvig D.O."/>
            <person name="Lalanne C."/>
            <person name="Gautier V."/>
            <person name="Ament-Velasquez S.L."/>
            <person name="Kruys A."/>
            <person name="Hutchinson M.I."/>
            <person name="Powell A.J."/>
            <person name="Barry K."/>
            <person name="Miller A.N."/>
            <person name="Grigoriev I.V."/>
            <person name="Debuchy R."/>
            <person name="Gladieux P."/>
            <person name="Hiltunen Thoren M."/>
            <person name="Johannesson H."/>
        </authorList>
    </citation>
    <scope>NUCLEOTIDE SEQUENCE [LARGE SCALE GENOMIC DNA]</scope>
    <source>
        <strain evidence="14">CBS 284.82</strain>
    </source>
</reference>
<evidence type="ECO:0000256" key="6">
    <source>
        <dbReference type="ARBA" id="ARBA00022824"/>
    </source>
</evidence>
<feature type="chain" id="PRO_5042945545" evidence="12">
    <location>
        <begin position="18"/>
        <end position="480"/>
    </location>
</feature>
<keyword evidence="4" id="KW-0812">Transmembrane</keyword>
<keyword evidence="9" id="KW-0325">Glycoprotein</keyword>
<evidence type="ECO:0000256" key="8">
    <source>
        <dbReference type="ARBA" id="ARBA00023136"/>
    </source>
</evidence>
<gene>
    <name evidence="13" type="ORF">C8A01DRAFT_41398</name>
</gene>
<keyword evidence="14" id="KW-1185">Reference proteome</keyword>
<protein>
    <submittedName>
        <fullName evidence="13">Nuclear fusion protein KAR5</fullName>
    </submittedName>
</protein>
<dbReference type="InterPro" id="IPR007292">
    <property type="entry name" value="Nuclear_fusion_Kar5"/>
</dbReference>
<dbReference type="GO" id="GO:0005789">
    <property type="term" value="C:endoplasmic reticulum membrane"/>
    <property type="evidence" value="ECO:0007669"/>
    <property type="project" value="UniProtKB-SubCell"/>
</dbReference>
<comment type="function">
    <text evidence="1 11">Required for nuclear membrane fusion during karyogamy.</text>
</comment>
<organism evidence="13 14">
    <name type="scientific">Parachaetomium inaequale</name>
    <dbReference type="NCBI Taxonomy" id="2588326"/>
    <lineage>
        <taxon>Eukaryota</taxon>
        <taxon>Fungi</taxon>
        <taxon>Dikarya</taxon>
        <taxon>Ascomycota</taxon>
        <taxon>Pezizomycotina</taxon>
        <taxon>Sordariomycetes</taxon>
        <taxon>Sordariomycetidae</taxon>
        <taxon>Sordariales</taxon>
        <taxon>Chaetomiaceae</taxon>
        <taxon>Parachaetomium</taxon>
    </lineage>
</organism>
<evidence type="ECO:0000256" key="3">
    <source>
        <dbReference type="ARBA" id="ARBA00022459"/>
    </source>
</evidence>
<evidence type="ECO:0000256" key="4">
    <source>
        <dbReference type="ARBA" id="ARBA00022692"/>
    </source>
</evidence>
<dbReference type="GO" id="GO:0031965">
    <property type="term" value="C:nuclear membrane"/>
    <property type="evidence" value="ECO:0007669"/>
    <property type="project" value="UniProtKB-SubCell"/>
</dbReference>
<keyword evidence="10 11" id="KW-0539">Nucleus</keyword>
<dbReference type="Proteomes" id="UP001303115">
    <property type="component" value="Unassembled WGS sequence"/>
</dbReference>